<feature type="compositionally biased region" description="Polar residues" evidence="1">
    <location>
        <begin position="43"/>
        <end position="52"/>
    </location>
</feature>
<gene>
    <name evidence="3" type="ORF">G7Z17_g4405</name>
</gene>
<proteinExistence type="predicted"/>
<evidence type="ECO:0000256" key="1">
    <source>
        <dbReference type="SAM" id="MobiDB-lite"/>
    </source>
</evidence>
<dbReference type="Proteomes" id="UP000722485">
    <property type="component" value="Unassembled WGS sequence"/>
</dbReference>
<sequence>MMTIKSIVVLAALSFTQVNAGPCKVSSYALDTTGFSTLSAATSGSDATTLTNSETAGSSTLSSATSDSDATTLTSSETTGSSTLSFATSDLDTTGSSTLRVATSGSDTSTLASSETTGLSTAEASPSCVDECARGVAGTNLPPAVSATRLAQCFTYLRSTETPVASTEYVTETEYSTFIEGSTTTTAVPPAGSSLKKRVIPVTTRSLPTYAGACPEESDYRSACFCIGASVTTYIEVADTVTSTVISTSVLTLPLDSPSLVQTSSVELPTNADWLSDYAYYEVELPTFAETAAPEFTFAPAEPIEKDCVVDASNSAAEFKPSDGPSGIYDVVLVDGNTKLYIAKKADSGEVVFTTQSTHGSVQNNLITTIFSVSCGGEMEIVVDNTSYKWRSTDDGSELIVADGTNHGTIVLLPKDAFTPLETVPAPTPKMRRTYAAEGSAPRCPNRPADIIATLKSGARGNNPNGCGSDNGIGSYVPDWNYGTCCDGHDNCYDECSETFETCNDVFLTCMRGKSLAGLSWHG</sequence>
<dbReference type="GO" id="GO:0050482">
    <property type="term" value="P:arachidonate secretion"/>
    <property type="evidence" value="ECO:0007669"/>
    <property type="project" value="InterPro"/>
</dbReference>
<dbReference type="SUPFAM" id="SSF48619">
    <property type="entry name" value="Phospholipase A2, PLA2"/>
    <property type="match status" value="1"/>
</dbReference>
<dbReference type="GO" id="GO:0004623">
    <property type="term" value="F:phospholipase A2 activity"/>
    <property type="evidence" value="ECO:0007669"/>
    <property type="project" value="InterPro"/>
</dbReference>
<feature type="region of interest" description="Disordered" evidence="1">
    <location>
        <begin position="43"/>
        <end position="124"/>
    </location>
</feature>
<feature type="compositionally biased region" description="Polar residues" evidence="1">
    <location>
        <begin position="100"/>
        <end position="124"/>
    </location>
</feature>
<evidence type="ECO:0000256" key="2">
    <source>
        <dbReference type="SAM" id="SignalP"/>
    </source>
</evidence>
<keyword evidence="2" id="KW-0732">Signal</keyword>
<dbReference type="OrthoDB" id="439917at2759"/>
<accession>A0A9P5HJ72</accession>
<feature type="chain" id="PRO_5040213939" description="Phospholipase A2" evidence="2">
    <location>
        <begin position="21"/>
        <end position="523"/>
    </location>
</feature>
<organism evidence="3 4">
    <name type="scientific">Cylindrodendrum hubeiense</name>
    <dbReference type="NCBI Taxonomy" id="595255"/>
    <lineage>
        <taxon>Eukaryota</taxon>
        <taxon>Fungi</taxon>
        <taxon>Dikarya</taxon>
        <taxon>Ascomycota</taxon>
        <taxon>Pezizomycotina</taxon>
        <taxon>Sordariomycetes</taxon>
        <taxon>Hypocreomycetidae</taxon>
        <taxon>Hypocreales</taxon>
        <taxon>Nectriaceae</taxon>
        <taxon>Cylindrodendrum</taxon>
    </lineage>
</organism>
<protein>
    <recommendedName>
        <fullName evidence="5">Phospholipase A2</fullName>
    </recommendedName>
</protein>
<evidence type="ECO:0000313" key="4">
    <source>
        <dbReference type="Proteomes" id="UP000722485"/>
    </source>
</evidence>
<keyword evidence="4" id="KW-1185">Reference proteome</keyword>
<name>A0A9P5HJ72_9HYPO</name>
<evidence type="ECO:0008006" key="5">
    <source>
        <dbReference type="Google" id="ProtNLM"/>
    </source>
</evidence>
<evidence type="ECO:0000313" key="3">
    <source>
        <dbReference type="EMBL" id="KAF7552337.1"/>
    </source>
</evidence>
<dbReference type="AlphaFoldDB" id="A0A9P5HJ72"/>
<dbReference type="EMBL" id="JAANBB010000062">
    <property type="protein sequence ID" value="KAF7552337.1"/>
    <property type="molecule type" value="Genomic_DNA"/>
</dbReference>
<dbReference type="GO" id="GO:0006644">
    <property type="term" value="P:phospholipid metabolic process"/>
    <property type="evidence" value="ECO:0007669"/>
    <property type="project" value="InterPro"/>
</dbReference>
<dbReference type="InterPro" id="IPR036444">
    <property type="entry name" value="PLipase_A2_dom_sf"/>
</dbReference>
<feature type="signal peptide" evidence="2">
    <location>
        <begin position="1"/>
        <end position="20"/>
    </location>
</feature>
<comment type="caution">
    <text evidence="3">The sequence shown here is derived from an EMBL/GenBank/DDBJ whole genome shotgun (WGS) entry which is preliminary data.</text>
</comment>
<reference evidence="3" key="1">
    <citation type="submission" date="2020-03" db="EMBL/GenBank/DDBJ databases">
        <title>Draft Genome Sequence of Cylindrodendrum hubeiense.</title>
        <authorList>
            <person name="Buettner E."/>
            <person name="Kellner H."/>
        </authorList>
    </citation>
    <scope>NUCLEOTIDE SEQUENCE</scope>
    <source>
        <strain evidence="3">IHI 201604</strain>
    </source>
</reference>
<feature type="compositionally biased region" description="Low complexity" evidence="1">
    <location>
        <begin position="53"/>
        <end position="99"/>
    </location>
</feature>